<dbReference type="Proteomes" id="UP000267821">
    <property type="component" value="Unassembled WGS sequence"/>
</dbReference>
<sequence length="419" mass="45196">MFGVWGLGGVSGGGTHSTPPPPPPLLLSSILTATYTLSPQKITKRIPPLALGTATFNNQYNSSPETLPTFAIVQHALHSGLLAFDTSPYYGPAETLLGSALNHPSTLAHFPRPSYFLTTKVGRISSSTFDYAPSWVRQSIHRSISRLHGPSVEDGYLDLVLCHDVEFVTPAEVITAVRTLRELREEGRLRYVGISGYPVGQLATLAEMVLEETGEPLDAVMSYANFTVQNKALAMIPLARIKAAGVGVVLNASPLGMGLLRKGGVPVGSMGDWHPAPAGLRAACATIAEEVEALGENLATVAMRYAYEGWMQIAGMWGVGTKVPFGKRLDELGEGDGEGKGKMKGVSVCGVSSLEELQDILEVWKSILCAEEGREEDAQRRERNRGLVEALRGRLGEWVDYAWESPGEGFVRVEVEHEK</sequence>
<keyword evidence="1" id="KW-0560">Oxidoreductase</keyword>
<dbReference type="OrthoDB" id="5286008at2759"/>
<dbReference type="InParanoid" id="A0A3N4LGY7"/>
<dbReference type="InterPro" id="IPR023210">
    <property type="entry name" value="NADP_OxRdtase_dom"/>
</dbReference>
<evidence type="ECO:0000256" key="1">
    <source>
        <dbReference type="ARBA" id="ARBA00023002"/>
    </source>
</evidence>
<dbReference type="GO" id="GO:0005829">
    <property type="term" value="C:cytosol"/>
    <property type="evidence" value="ECO:0007669"/>
    <property type="project" value="TreeGrafter"/>
</dbReference>
<dbReference type="STRING" id="1051890.A0A3N4LGY7"/>
<dbReference type="GO" id="GO:0045290">
    <property type="term" value="F:D-arabinose 1-dehydrogenase [NAD(P)+] activity"/>
    <property type="evidence" value="ECO:0007669"/>
    <property type="project" value="TreeGrafter"/>
</dbReference>
<keyword evidence="4" id="KW-1185">Reference proteome</keyword>
<gene>
    <name evidence="3" type="ORF">L211DRAFT_892778</name>
</gene>
<accession>A0A3N4LGY7</accession>
<dbReference type="InterPro" id="IPR036812">
    <property type="entry name" value="NAD(P)_OxRdtase_dom_sf"/>
</dbReference>
<dbReference type="AlphaFoldDB" id="A0A3N4LGY7"/>
<protein>
    <submittedName>
        <fullName evidence="3">Aldo/keto reductase</fullName>
    </submittedName>
</protein>
<dbReference type="InterPro" id="IPR020471">
    <property type="entry name" value="AKR"/>
</dbReference>
<proteinExistence type="predicted"/>
<dbReference type="PANTHER" id="PTHR42686:SF1">
    <property type="entry name" value="GH17980P-RELATED"/>
    <property type="match status" value="1"/>
</dbReference>
<name>A0A3N4LGY7_9PEZI</name>
<dbReference type="PANTHER" id="PTHR42686">
    <property type="entry name" value="GH17980P-RELATED"/>
    <property type="match status" value="1"/>
</dbReference>
<feature type="domain" description="NADP-dependent oxidoreductase" evidence="2">
    <location>
        <begin position="48"/>
        <end position="369"/>
    </location>
</feature>
<dbReference type="EMBL" id="ML121568">
    <property type="protein sequence ID" value="RPB20749.1"/>
    <property type="molecule type" value="Genomic_DNA"/>
</dbReference>
<dbReference type="GO" id="GO:0070485">
    <property type="term" value="P:dehydro-D-arabinono-1,4-lactone biosynthetic process"/>
    <property type="evidence" value="ECO:0007669"/>
    <property type="project" value="TreeGrafter"/>
</dbReference>
<dbReference type="FunCoup" id="A0A3N4LGY7">
    <property type="interactions" value="182"/>
</dbReference>
<evidence type="ECO:0000313" key="4">
    <source>
        <dbReference type="Proteomes" id="UP000267821"/>
    </source>
</evidence>
<dbReference type="Gene3D" id="3.20.20.100">
    <property type="entry name" value="NADP-dependent oxidoreductase domain"/>
    <property type="match status" value="1"/>
</dbReference>
<dbReference type="Pfam" id="PF00248">
    <property type="entry name" value="Aldo_ket_red"/>
    <property type="match status" value="1"/>
</dbReference>
<organism evidence="3 4">
    <name type="scientific">Terfezia boudieri ATCC MYA-4762</name>
    <dbReference type="NCBI Taxonomy" id="1051890"/>
    <lineage>
        <taxon>Eukaryota</taxon>
        <taxon>Fungi</taxon>
        <taxon>Dikarya</taxon>
        <taxon>Ascomycota</taxon>
        <taxon>Pezizomycotina</taxon>
        <taxon>Pezizomycetes</taxon>
        <taxon>Pezizales</taxon>
        <taxon>Pezizaceae</taxon>
        <taxon>Terfezia</taxon>
    </lineage>
</organism>
<evidence type="ECO:0000313" key="3">
    <source>
        <dbReference type="EMBL" id="RPB20749.1"/>
    </source>
</evidence>
<evidence type="ECO:0000259" key="2">
    <source>
        <dbReference type="Pfam" id="PF00248"/>
    </source>
</evidence>
<reference evidence="3 4" key="1">
    <citation type="journal article" date="2018" name="Nat. Ecol. Evol.">
        <title>Pezizomycetes genomes reveal the molecular basis of ectomycorrhizal truffle lifestyle.</title>
        <authorList>
            <person name="Murat C."/>
            <person name="Payen T."/>
            <person name="Noel B."/>
            <person name="Kuo A."/>
            <person name="Morin E."/>
            <person name="Chen J."/>
            <person name="Kohler A."/>
            <person name="Krizsan K."/>
            <person name="Balestrini R."/>
            <person name="Da Silva C."/>
            <person name="Montanini B."/>
            <person name="Hainaut M."/>
            <person name="Levati E."/>
            <person name="Barry K.W."/>
            <person name="Belfiori B."/>
            <person name="Cichocki N."/>
            <person name="Clum A."/>
            <person name="Dockter R.B."/>
            <person name="Fauchery L."/>
            <person name="Guy J."/>
            <person name="Iotti M."/>
            <person name="Le Tacon F."/>
            <person name="Lindquist E.A."/>
            <person name="Lipzen A."/>
            <person name="Malagnac F."/>
            <person name="Mello A."/>
            <person name="Molinier V."/>
            <person name="Miyauchi S."/>
            <person name="Poulain J."/>
            <person name="Riccioni C."/>
            <person name="Rubini A."/>
            <person name="Sitrit Y."/>
            <person name="Splivallo R."/>
            <person name="Traeger S."/>
            <person name="Wang M."/>
            <person name="Zifcakova L."/>
            <person name="Wipf D."/>
            <person name="Zambonelli A."/>
            <person name="Paolocci F."/>
            <person name="Nowrousian M."/>
            <person name="Ottonello S."/>
            <person name="Baldrian P."/>
            <person name="Spatafora J.W."/>
            <person name="Henrissat B."/>
            <person name="Nagy L.G."/>
            <person name="Aury J.M."/>
            <person name="Wincker P."/>
            <person name="Grigoriev I.V."/>
            <person name="Bonfante P."/>
            <person name="Martin F.M."/>
        </authorList>
    </citation>
    <scope>NUCLEOTIDE SEQUENCE [LARGE SCALE GENOMIC DNA]</scope>
    <source>
        <strain evidence="3 4">ATCC MYA-4762</strain>
    </source>
</reference>
<dbReference type="SUPFAM" id="SSF51430">
    <property type="entry name" value="NAD(P)-linked oxidoreductase"/>
    <property type="match status" value="1"/>
</dbReference>